<sequence>MSARIFQYISRVRLPMGLPRCADSIRYYAKASTMIDRTYDSELDGFEALSDVKTFSQEDDQGTNEYKQLPDDCQYITQHREQLIRFRKFLQDRHAEKRAFQSYTANELSGQLEDFMSQVEKERASQTGFLADKATALLLDQELKAFQKMDRGIRKTLHLNNGYTHVFDAILTNFEVFDTMERNLQEKKTSLKDTRHKHNLRLEYKKIPEDASYLQAYLHELKLFRAFLGHEFAASSKAGILDALNSLLSNMNQTSKYATDDKKLHRFAKMAWGVRYILNTCNDPCALDVALKNFDVFDKTNHTIQKRHAARFLANSEGVQLNEPKESAPIIEEAPEDGLEKSTIKAKLSKLLLDSLLSESKPLEKNLAAILEKRLHMPSSSACVESQVQTSETPENLDNLTAEQIRKNYKYNLSKKVPPHVVPVHSKPDLGKLEGFLRQVKQVKDNDRETIFRHKKTYEWISARNCRDPRSPKLNFLEPNAIYKEHVADAFRRARGVSESDLFFPKVEGTRNTGTNFVESALTREYLLLANNGATILSADNPLGKDHTAEDMFSIFSRIDFPEKYLRHIAKLQAQNWKLIGGGGPKLLLVFERPASKFKDKVGGNSWVGLRNGLALVGTVIVGVVGFNHYGFTAKVDETADLN</sequence>
<proteinExistence type="predicted"/>
<dbReference type="Proteomes" id="UP000094336">
    <property type="component" value="Unassembled WGS sequence"/>
</dbReference>
<organism evidence="1 2">
    <name type="scientific">Babjeviella inositovora NRRL Y-12698</name>
    <dbReference type="NCBI Taxonomy" id="984486"/>
    <lineage>
        <taxon>Eukaryota</taxon>
        <taxon>Fungi</taxon>
        <taxon>Dikarya</taxon>
        <taxon>Ascomycota</taxon>
        <taxon>Saccharomycotina</taxon>
        <taxon>Pichiomycetes</taxon>
        <taxon>Serinales incertae sedis</taxon>
        <taxon>Babjeviella</taxon>
    </lineage>
</organism>
<gene>
    <name evidence="1" type="ORF">BABINDRAFT_11010</name>
</gene>
<evidence type="ECO:0000313" key="2">
    <source>
        <dbReference type="Proteomes" id="UP000094336"/>
    </source>
</evidence>
<name>A0A1E3QZU5_9ASCO</name>
<dbReference type="Pfam" id="PF17315">
    <property type="entry name" value="FMP23"/>
    <property type="match status" value="1"/>
</dbReference>
<dbReference type="EMBL" id="KV454426">
    <property type="protein sequence ID" value="ODQ82607.1"/>
    <property type="molecule type" value="Genomic_DNA"/>
</dbReference>
<dbReference type="OrthoDB" id="4029988at2759"/>
<protein>
    <submittedName>
        <fullName evidence="1">Uncharacterized protein</fullName>
    </submittedName>
</protein>
<dbReference type="GeneID" id="30144679"/>
<evidence type="ECO:0000313" key="1">
    <source>
        <dbReference type="EMBL" id="ODQ82607.1"/>
    </source>
</evidence>
<accession>A0A1E3QZU5</accession>
<keyword evidence="2" id="KW-1185">Reference proteome</keyword>
<dbReference type="RefSeq" id="XP_018987935.1">
    <property type="nucleotide sequence ID" value="XM_019126825.1"/>
</dbReference>
<reference evidence="2" key="1">
    <citation type="submission" date="2016-05" db="EMBL/GenBank/DDBJ databases">
        <title>Comparative genomics of biotechnologically important yeasts.</title>
        <authorList>
            <consortium name="DOE Joint Genome Institute"/>
            <person name="Riley R."/>
            <person name="Haridas S."/>
            <person name="Wolfe K.H."/>
            <person name="Lopes M.R."/>
            <person name="Hittinger C.T."/>
            <person name="Goker M."/>
            <person name="Salamov A."/>
            <person name="Wisecaver J."/>
            <person name="Long T.M."/>
            <person name="Aerts A.L."/>
            <person name="Barry K."/>
            <person name="Choi C."/>
            <person name="Clum A."/>
            <person name="Coughlan A.Y."/>
            <person name="Deshpande S."/>
            <person name="Douglass A.P."/>
            <person name="Hanson S.J."/>
            <person name="Klenk H.-P."/>
            <person name="Labutti K."/>
            <person name="Lapidus A."/>
            <person name="Lindquist E."/>
            <person name="Lipzen A."/>
            <person name="Meier-Kolthoff J.P."/>
            <person name="Ohm R.A."/>
            <person name="Otillar R.P."/>
            <person name="Pangilinan J."/>
            <person name="Peng Y."/>
            <person name="Rokas A."/>
            <person name="Rosa C.A."/>
            <person name="Scheuner C."/>
            <person name="Sibirny A.A."/>
            <person name="Slot J.C."/>
            <person name="Stielow J.B."/>
            <person name="Sun H."/>
            <person name="Kurtzman C.P."/>
            <person name="Blackwell M."/>
            <person name="Grigoriev I.V."/>
            <person name="Jeffries T.W."/>
        </authorList>
    </citation>
    <scope>NUCLEOTIDE SEQUENCE [LARGE SCALE GENOMIC DNA]</scope>
    <source>
        <strain evidence="2">NRRL Y-12698</strain>
    </source>
</reference>
<dbReference type="InterPro" id="IPR035283">
    <property type="entry name" value="Fmp23"/>
</dbReference>
<dbReference type="AlphaFoldDB" id="A0A1E3QZU5"/>